<keyword evidence="5 10" id="KW-0812">Transmembrane</keyword>
<feature type="chain" id="PRO_5022689648" description="Protein amnionless" evidence="11">
    <location>
        <begin position="19"/>
        <end position="428"/>
    </location>
</feature>
<dbReference type="AlphaFoldDB" id="A0A5E4QSW5"/>
<evidence type="ECO:0000256" key="2">
    <source>
        <dbReference type="ARBA" id="ARBA00021200"/>
    </source>
</evidence>
<evidence type="ECO:0000256" key="3">
    <source>
        <dbReference type="ARBA" id="ARBA00022448"/>
    </source>
</evidence>
<proteinExistence type="predicted"/>
<evidence type="ECO:0000256" key="4">
    <source>
        <dbReference type="ARBA" id="ARBA00022475"/>
    </source>
</evidence>
<keyword evidence="3" id="KW-0813">Transport</keyword>
<protein>
    <recommendedName>
        <fullName evidence="2">Protein amnionless</fullName>
    </recommendedName>
</protein>
<sequence>MFSTVYVTLFYLINISLTEKVTWLPNTNFNSPLNFKDGKIPCSKQNVIFPDTLNGIINLESDISVNSFILPIDGELLISDGVIMLGPGNDNCTETGNAYFLEKSVSSWAQAGVWSSPKFNEATPDAERVPCFDDVVEFPENSVFTVVLPEREQVVKSVKIRGVTYNYNGLGFLKATHDPSQQFVLPLTNYYFNFNTVKIINNVQCQSRSGCPCQDNFLKIDCSVKFCSVPTCMDPIQPIGHCCKICGGVTVFDVDQSFDLMEFHEFVEKIVQSYDKDKLIVHVGRLKNKIQLVVVEKGDYTGMSAEVAYFIDRWLPKHWGNGLRQTLISGSPRDSYGQSGKIIYLSILCVVLVFAGIYLYYYKLPALRYPLIGGIGLSRYQRRSDSVVSLTRRDSIVSTGTQRRAAFRNPLYDSRRGRVIVEETSSDY</sequence>
<keyword evidence="13" id="KW-1185">Reference proteome</keyword>
<evidence type="ECO:0000256" key="8">
    <source>
        <dbReference type="ARBA" id="ARBA00022989"/>
    </source>
</evidence>
<evidence type="ECO:0000256" key="5">
    <source>
        <dbReference type="ARBA" id="ARBA00022692"/>
    </source>
</evidence>
<dbReference type="Pfam" id="PF14828">
    <property type="entry name" value="Amnionless"/>
    <property type="match status" value="1"/>
</dbReference>
<evidence type="ECO:0000313" key="13">
    <source>
        <dbReference type="Proteomes" id="UP000324832"/>
    </source>
</evidence>
<keyword evidence="4" id="KW-1003">Cell membrane</keyword>
<evidence type="ECO:0000256" key="7">
    <source>
        <dbReference type="ARBA" id="ARBA00022927"/>
    </source>
</evidence>
<evidence type="ECO:0000313" key="12">
    <source>
        <dbReference type="EMBL" id="VVD01081.1"/>
    </source>
</evidence>
<evidence type="ECO:0000256" key="11">
    <source>
        <dbReference type="SAM" id="SignalP"/>
    </source>
</evidence>
<evidence type="ECO:0000256" key="1">
    <source>
        <dbReference type="ARBA" id="ARBA00004251"/>
    </source>
</evidence>
<reference evidence="12 13" key="1">
    <citation type="submission" date="2017-07" db="EMBL/GenBank/DDBJ databases">
        <authorList>
            <person name="Talla V."/>
            <person name="Backstrom N."/>
        </authorList>
    </citation>
    <scope>NUCLEOTIDE SEQUENCE [LARGE SCALE GENOMIC DNA]</scope>
</reference>
<dbReference type="GO" id="GO:0006898">
    <property type="term" value="P:receptor-mediated endocytosis"/>
    <property type="evidence" value="ECO:0007669"/>
    <property type="project" value="TreeGrafter"/>
</dbReference>
<dbReference type="EMBL" id="FZQP02005155">
    <property type="protein sequence ID" value="VVD01081.1"/>
    <property type="molecule type" value="Genomic_DNA"/>
</dbReference>
<dbReference type="Proteomes" id="UP000324832">
    <property type="component" value="Unassembled WGS sequence"/>
</dbReference>
<evidence type="ECO:0000256" key="10">
    <source>
        <dbReference type="SAM" id="Phobius"/>
    </source>
</evidence>
<keyword evidence="7" id="KW-0653">Protein transport</keyword>
<keyword evidence="9 10" id="KW-0472">Membrane</keyword>
<evidence type="ECO:0000256" key="9">
    <source>
        <dbReference type="ARBA" id="ARBA00023136"/>
    </source>
</evidence>
<dbReference type="GO" id="GO:0030139">
    <property type="term" value="C:endocytic vesicle"/>
    <property type="evidence" value="ECO:0007669"/>
    <property type="project" value="TreeGrafter"/>
</dbReference>
<feature type="transmembrane region" description="Helical" evidence="10">
    <location>
        <begin position="342"/>
        <end position="361"/>
    </location>
</feature>
<evidence type="ECO:0000256" key="6">
    <source>
        <dbReference type="ARBA" id="ARBA00022729"/>
    </source>
</evidence>
<gene>
    <name evidence="12" type="ORF">LSINAPIS_LOCUS11585</name>
</gene>
<dbReference type="PANTHER" id="PTHR14995">
    <property type="entry name" value="AMNIONLESS"/>
    <property type="match status" value="1"/>
</dbReference>
<keyword evidence="6 11" id="KW-0732">Signal</keyword>
<comment type="subcellular location">
    <subcellularLocation>
        <location evidence="1">Cell membrane</location>
        <topology evidence="1">Single-pass type I membrane protein</topology>
    </subcellularLocation>
</comment>
<keyword evidence="8 10" id="KW-1133">Transmembrane helix</keyword>
<organism evidence="12 13">
    <name type="scientific">Leptidea sinapis</name>
    <dbReference type="NCBI Taxonomy" id="189913"/>
    <lineage>
        <taxon>Eukaryota</taxon>
        <taxon>Metazoa</taxon>
        <taxon>Ecdysozoa</taxon>
        <taxon>Arthropoda</taxon>
        <taxon>Hexapoda</taxon>
        <taxon>Insecta</taxon>
        <taxon>Pterygota</taxon>
        <taxon>Neoptera</taxon>
        <taxon>Endopterygota</taxon>
        <taxon>Lepidoptera</taxon>
        <taxon>Glossata</taxon>
        <taxon>Ditrysia</taxon>
        <taxon>Papilionoidea</taxon>
        <taxon>Pieridae</taxon>
        <taxon>Dismorphiinae</taxon>
        <taxon>Leptidea</taxon>
    </lineage>
</organism>
<dbReference type="InterPro" id="IPR026112">
    <property type="entry name" value="AMN"/>
</dbReference>
<accession>A0A5E4QSW5</accession>
<dbReference type="PANTHER" id="PTHR14995:SF2">
    <property type="entry name" value="PROTEIN AMNIONLESS"/>
    <property type="match status" value="1"/>
</dbReference>
<feature type="signal peptide" evidence="11">
    <location>
        <begin position="1"/>
        <end position="18"/>
    </location>
</feature>
<dbReference type="GO" id="GO:0015031">
    <property type="term" value="P:protein transport"/>
    <property type="evidence" value="ECO:0007669"/>
    <property type="project" value="UniProtKB-KW"/>
</dbReference>
<name>A0A5E4QSW5_9NEOP</name>
<dbReference type="GO" id="GO:0016324">
    <property type="term" value="C:apical plasma membrane"/>
    <property type="evidence" value="ECO:0007669"/>
    <property type="project" value="TreeGrafter"/>
</dbReference>